<evidence type="ECO:0000313" key="9">
    <source>
        <dbReference type="EMBL" id="SMO32047.1"/>
    </source>
</evidence>
<accession>A0A521AB71</accession>
<keyword evidence="5 7" id="KW-1133">Transmembrane helix</keyword>
<feature type="transmembrane region" description="Helical" evidence="7">
    <location>
        <begin position="365"/>
        <end position="387"/>
    </location>
</feature>
<dbReference type="PANTHER" id="PTHR23513">
    <property type="entry name" value="INTEGRAL MEMBRANE EFFLUX PROTEIN-RELATED"/>
    <property type="match status" value="1"/>
</dbReference>
<dbReference type="Proteomes" id="UP000315636">
    <property type="component" value="Unassembled WGS sequence"/>
</dbReference>
<dbReference type="RefSeq" id="WP_142503747.1">
    <property type="nucleotide sequence ID" value="NZ_FXTI01000001.1"/>
</dbReference>
<evidence type="ECO:0000256" key="1">
    <source>
        <dbReference type="ARBA" id="ARBA00004651"/>
    </source>
</evidence>
<dbReference type="PANTHER" id="PTHR23513:SF6">
    <property type="entry name" value="MAJOR FACILITATOR SUPERFAMILY ASSOCIATED DOMAIN-CONTAINING PROTEIN"/>
    <property type="match status" value="1"/>
</dbReference>
<evidence type="ECO:0000256" key="4">
    <source>
        <dbReference type="ARBA" id="ARBA00022692"/>
    </source>
</evidence>
<feature type="transmembrane region" description="Helical" evidence="7">
    <location>
        <begin position="295"/>
        <end position="312"/>
    </location>
</feature>
<dbReference type="PROSITE" id="PS50850">
    <property type="entry name" value="MFS"/>
    <property type="match status" value="1"/>
</dbReference>
<proteinExistence type="predicted"/>
<feature type="transmembrane region" description="Helical" evidence="7">
    <location>
        <begin position="267"/>
        <end position="288"/>
    </location>
</feature>
<feature type="transmembrane region" description="Helical" evidence="7">
    <location>
        <begin position="182"/>
        <end position="201"/>
    </location>
</feature>
<dbReference type="InterPro" id="IPR011701">
    <property type="entry name" value="MFS"/>
</dbReference>
<organism evidence="9 10">
    <name type="scientific">Melghirimyces algeriensis</name>
    <dbReference type="NCBI Taxonomy" id="910412"/>
    <lineage>
        <taxon>Bacteria</taxon>
        <taxon>Bacillati</taxon>
        <taxon>Bacillota</taxon>
        <taxon>Bacilli</taxon>
        <taxon>Bacillales</taxon>
        <taxon>Thermoactinomycetaceae</taxon>
        <taxon>Melghirimyces</taxon>
    </lineage>
</organism>
<keyword evidence="6 7" id="KW-0472">Membrane</keyword>
<dbReference type="CDD" id="cd06173">
    <property type="entry name" value="MFS_MefA_like"/>
    <property type="match status" value="1"/>
</dbReference>
<comment type="subcellular location">
    <subcellularLocation>
        <location evidence="1">Cell membrane</location>
        <topology evidence="1">Multi-pass membrane protein</topology>
    </subcellularLocation>
</comment>
<name>A0A521AB71_9BACL</name>
<feature type="transmembrane region" description="Helical" evidence="7">
    <location>
        <begin position="233"/>
        <end position="255"/>
    </location>
</feature>
<keyword evidence="10" id="KW-1185">Reference proteome</keyword>
<dbReference type="InterPro" id="IPR020846">
    <property type="entry name" value="MFS_dom"/>
</dbReference>
<keyword evidence="3" id="KW-1003">Cell membrane</keyword>
<dbReference type="OrthoDB" id="9775268at2"/>
<feature type="transmembrane region" description="Helical" evidence="7">
    <location>
        <begin position="399"/>
        <end position="420"/>
    </location>
</feature>
<evidence type="ECO:0000256" key="6">
    <source>
        <dbReference type="ARBA" id="ARBA00023136"/>
    </source>
</evidence>
<evidence type="ECO:0000259" key="8">
    <source>
        <dbReference type="PROSITE" id="PS50850"/>
    </source>
</evidence>
<dbReference type="SUPFAM" id="SSF103473">
    <property type="entry name" value="MFS general substrate transporter"/>
    <property type="match status" value="1"/>
</dbReference>
<evidence type="ECO:0000256" key="2">
    <source>
        <dbReference type="ARBA" id="ARBA00022448"/>
    </source>
</evidence>
<reference evidence="9 10" key="1">
    <citation type="submission" date="2017-05" db="EMBL/GenBank/DDBJ databases">
        <authorList>
            <person name="Varghese N."/>
            <person name="Submissions S."/>
        </authorList>
    </citation>
    <scope>NUCLEOTIDE SEQUENCE [LARGE SCALE GENOMIC DNA]</scope>
    <source>
        <strain evidence="9 10">DSM 45474</strain>
    </source>
</reference>
<dbReference type="AlphaFoldDB" id="A0A521AB71"/>
<dbReference type="GO" id="GO:0005886">
    <property type="term" value="C:plasma membrane"/>
    <property type="evidence" value="ECO:0007669"/>
    <property type="project" value="UniProtKB-SubCell"/>
</dbReference>
<keyword evidence="4 7" id="KW-0812">Transmembrane</keyword>
<dbReference type="Pfam" id="PF07690">
    <property type="entry name" value="MFS_1"/>
    <property type="match status" value="1"/>
</dbReference>
<gene>
    <name evidence="9" type="ORF">SAMN06264849_10127</name>
</gene>
<feature type="transmembrane region" description="Helical" evidence="7">
    <location>
        <begin position="12"/>
        <end position="30"/>
    </location>
</feature>
<evidence type="ECO:0000313" key="10">
    <source>
        <dbReference type="Proteomes" id="UP000315636"/>
    </source>
</evidence>
<evidence type="ECO:0000256" key="5">
    <source>
        <dbReference type="ARBA" id="ARBA00022989"/>
    </source>
</evidence>
<feature type="transmembrane region" description="Helical" evidence="7">
    <location>
        <begin position="50"/>
        <end position="75"/>
    </location>
</feature>
<feature type="domain" description="Major facilitator superfamily (MFS) profile" evidence="8">
    <location>
        <begin position="1"/>
        <end position="205"/>
    </location>
</feature>
<dbReference type="GO" id="GO:0022857">
    <property type="term" value="F:transmembrane transporter activity"/>
    <property type="evidence" value="ECO:0007669"/>
    <property type="project" value="InterPro"/>
</dbReference>
<dbReference type="EMBL" id="FXTI01000001">
    <property type="protein sequence ID" value="SMO32047.1"/>
    <property type="molecule type" value="Genomic_DNA"/>
</dbReference>
<evidence type="ECO:0000256" key="3">
    <source>
        <dbReference type="ARBA" id="ARBA00022475"/>
    </source>
</evidence>
<sequence>MNHQDTSNQSPRNGYAIFLAVAVTHFISLLGSAMTRFGMGVWAYQTTGQVMGFAGVLIAGFLPGILFSLFVGVWIDRKGPRTLILLGDIFGGLALFIIFFILLTGNLSMIAVLVVSAVLSIVSTMQTPALQSLVSLIVPENQLSRANGALSMATSASDVLGPVLAGVIMGFGSLTYVVGADLISYAVAITMICLLWTKLYIRTKEEGLTEDETPSSVLQEIREGLSFLVAKKALFTLVMLFTVLNFALGLNHVIGQPYILSMGTTEQYGLLSSIFGAGMVLGGLWMSIKKVNNHLIRIVLAGNAGLGVLILLTGLSSYLWLIGALWLCMGLLLPVVNTTTITLIQTNTESRFLGRVFSMARMLAWISLPVAYVLGAIAADLLIQHGFMPFAFLGEGKSAIYSMILVFTGLMIVFTVIAFTQIKLLNHLERGEKHEVSEAL</sequence>
<protein>
    <submittedName>
        <fullName evidence="9">Major Facilitator Superfamily protein</fullName>
    </submittedName>
</protein>
<keyword evidence="2" id="KW-0813">Transport</keyword>
<evidence type="ECO:0000256" key="7">
    <source>
        <dbReference type="SAM" id="Phobius"/>
    </source>
</evidence>
<feature type="transmembrane region" description="Helical" evidence="7">
    <location>
        <begin position="318"/>
        <end position="344"/>
    </location>
</feature>
<dbReference type="Gene3D" id="1.20.1250.20">
    <property type="entry name" value="MFS general substrate transporter like domains"/>
    <property type="match status" value="1"/>
</dbReference>
<dbReference type="InterPro" id="IPR036259">
    <property type="entry name" value="MFS_trans_sf"/>
</dbReference>